<sequence length="93" mass="11032">MTEKERELLILQTADALKSMQETAGWRYLKDYFFRRIDSFKNELSKINLNEKLSEAAKIQGKIKAFYSISNYIKNEIKAAEIIRKKQVKKKEK</sequence>
<evidence type="ECO:0000313" key="2">
    <source>
        <dbReference type="Proteomes" id="UP000316360"/>
    </source>
</evidence>
<evidence type="ECO:0000313" key="1">
    <source>
        <dbReference type="EMBL" id="TET13406.1"/>
    </source>
</evidence>
<accession>A0A523S5S1</accession>
<comment type="caution">
    <text evidence="1">The sequence shown here is derived from an EMBL/GenBank/DDBJ whole genome shotgun (WGS) entry which is preliminary data.</text>
</comment>
<proteinExistence type="predicted"/>
<dbReference type="AlphaFoldDB" id="A0A523S5S1"/>
<gene>
    <name evidence="1" type="ORF">E3J84_00110</name>
</gene>
<dbReference type="Proteomes" id="UP000316360">
    <property type="component" value="Unassembled WGS sequence"/>
</dbReference>
<protein>
    <submittedName>
        <fullName evidence="1">Uncharacterized protein</fullName>
    </submittedName>
</protein>
<reference evidence="1 2" key="1">
    <citation type="submission" date="2019-03" db="EMBL/GenBank/DDBJ databases">
        <title>Metabolic potential of uncultured bacteria and archaea associated with petroleum seepage in deep-sea sediments.</title>
        <authorList>
            <person name="Dong X."/>
            <person name="Hubert C."/>
        </authorList>
    </citation>
    <scope>NUCLEOTIDE SEQUENCE [LARGE SCALE GENOMIC DNA]</scope>
    <source>
        <strain evidence="1">E44_bin7</strain>
    </source>
</reference>
<dbReference type="EMBL" id="SOKJ01000006">
    <property type="protein sequence ID" value="TET13406.1"/>
    <property type="molecule type" value="Genomic_DNA"/>
</dbReference>
<organism evidence="1 2">
    <name type="scientific">Aerophobetes bacterium</name>
    <dbReference type="NCBI Taxonomy" id="2030807"/>
    <lineage>
        <taxon>Bacteria</taxon>
        <taxon>Candidatus Aerophobota</taxon>
    </lineage>
</organism>
<name>A0A523S5S1_UNCAE</name>